<dbReference type="Gene3D" id="3.40.630.30">
    <property type="match status" value="1"/>
</dbReference>
<reference evidence="2 3" key="1">
    <citation type="submission" date="2019-06" db="EMBL/GenBank/DDBJ databases">
        <title>Sequencing the genomes of 1000 actinobacteria strains.</title>
        <authorList>
            <person name="Klenk H.-P."/>
        </authorList>
    </citation>
    <scope>NUCLEOTIDE SEQUENCE [LARGE SCALE GENOMIC DNA]</scope>
    <source>
        <strain evidence="2 3">DSM 18082</strain>
    </source>
</reference>
<gene>
    <name evidence="2" type="ORF">FB474_2609</name>
</gene>
<dbReference type="InterPro" id="IPR016181">
    <property type="entry name" value="Acyl_CoA_acyltransferase"/>
</dbReference>
<dbReference type="Proteomes" id="UP000319514">
    <property type="component" value="Unassembled WGS sequence"/>
</dbReference>
<organism evidence="2 3">
    <name type="scientific">Oryzihumus leptocrescens</name>
    <dbReference type="NCBI Taxonomy" id="297536"/>
    <lineage>
        <taxon>Bacteria</taxon>
        <taxon>Bacillati</taxon>
        <taxon>Actinomycetota</taxon>
        <taxon>Actinomycetes</taxon>
        <taxon>Micrococcales</taxon>
        <taxon>Intrasporangiaceae</taxon>
        <taxon>Oryzihumus</taxon>
    </lineage>
</organism>
<dbReference type="PANTHER" id="PTHR39173:SF1">
    <property type="entry name" value="ACETYLTRANSFERASE"/>
    <property type="match status" value="1"/>
</dbReference>
<dbReference type="PANTHER" id="PTHR39173">
    <property type="entry name" value="ACETYLTRANSFERASE"/>
    <property type="match status" value="1"/>
</dbReference>
<proteinExistence type="predicted"/>
<name>A0A542ZLI4_9MICO</name>
<dbReference type="AlphaFoldDB" id="A0A542ZLI4"/>
<feature type="domain" description="N-acetyltransferase" evidence="1">
    <location>
        <begin position="17"/>
        <end position="175"/>
    </location>
</feature>
<dbReference type="Pfam" id="PF13302">
    <property type="entry name" value="Acetyltransf_3"/>
    <property type="match status" value="1"/>
</dbReference>
<dbReference type="GO" id="GO:0016747">
    <property type="term" value="F:acyltransferase activity, transferring groups other than amino-acyl groups"/>
    <property type="evidence" value="ECO:0007669"/>
    <property type="project" value="InterPro"/>
</dbReference>
<comment type="caution">
    <text evidence="2">The sequence shown here is derived from an EMBL/GenBank/DDBJ whole genome shotgun (WGS) entry which is preliminary data.</text>
</comment>
<dbReference type="InterPro" id="IPR000182">
    <property type="entry name" value="GNAT_dom"/>
</dbReference>
<evidence type="ECO:0000259" key="1">
    <source>
        <dbReference type="PROSITE" id="PS51186"/>
    </source>
</evidence>
<dbReference type="RefSeq" id="WP_141789021.1">
    <property type="nucleotide sequence ID" value="NZ_BAAAKX010000001.1"/>
</dbReference>
<accession>A0A542ZLI4</accession>
<evidence type="ECO:0000313" key="3">
    <source>
        <dbReference type="Proteomes" id="UP000319514"/>
    </source>
</evidence>
<protein>
    <submittedName>
        <fullName evidence="2">Putative acetyltransferase</fullName>
    </submittedName>
</protein>
<sequence length="176" mass="19345">MTELVRPHVRYHRSFLDTARELEAEGNGGFLDLGRHPLETLQGEAGFASYVRELLARALPETPRPADHVPDTVLWVVDGEQMLGRLSIRHSLTPFLLEVGGHIGYAVRPSARRRGHASAALRLALAVAHDLGIDPALLTCDEDNTASRLVIERGGGRLEDVRAGKRRYWLATTGGQ</sequence>
<dbReference type="EMBL" id="VFOQ01000001">
    <property type="protein sequence ID" value="TQL61204.1"/>
    <property type="molecule type" value="Genomic_DNA"/>
</dbReference>
<dbReference type="OrthoDB" id="9797989at2"/>
<dbReference type="PROSITE" id="PS51186">
    <property type="entry name" value="GNAT"/>
    <property type="match status" value="1"/>
</dbReference>
<evidence type="ECO:0000313" key="2">
    <source>
        <dbReference type="EMBL" id="TQL61204.1"/>
    </source>
</evidence>
<dbReference type="SUPFAM" id="SSF55729">
    <property type="entry name" value="Acyl-CoA N-acyltransferases (Nat)"/>
    <property type="match status" value="1"/>
</dbReference>
<keyword evidence="3" id="KW-1185">Reference proteome</keyword>
<keyword evidence="2" id="KW-0808">Transferase</keyword>